<keyword evidence="2" id="KW-1185">Reference proteome</keyword>
<sequence length="424" mass="45724">MPDTAIKLPTVTVAHPGVDYTDISGAVALAVAALPASGGRVILPAGEHFMNTTITVTKPVTFQGAGRREWVGAPGGTRILYNGAQPVFLFSTENARGGGVTDLIIDGQIGDESMGNVPTSGMMAFAIDTDTVSPLNGMITVFNVGLHRLAQGIRLYKAGRSHLDAIFGDPMLTGIQVEEAMDVIHMGRIHFWPFNYGYDKSEADATRPGPGTPTYDTKKYRQQSGRGIVLYRADGLVIESLFTFGYQIGVVLAAGGSAPVRDLTIKHFFSDLSMLGIHCTQTNATVNIHEMKHQAEKPIREVGEEVGARFTWGYPIHLAEGSSCYFVINHLHGEMCPVGWVGFGGSGHRVDIQTLSGDRMGMNCLGWGGTWYAFENNSPNAHWAFVNMHANNWDYGATNPRWASAANMIVHQGIWAAKGATDPV</sequence>
<organism evidence="1 2">
    <name type="scientific">Rhodovarius crocodyli</name>
    <dbReference type="NCBI Taxonomy" id="1979269"/>
    <lineage>
        <taxon>Bacteria</taxon>
        <taxon>Pseudomonadati</taxon>
        <taxon>Pseudomonadota</taxon>
        <taxon>Alphaproteobacteria</taxon>
        <taxon>Acetobacterales</taxon>
        <taxon>Roseomonadaceae</taxon>
        <taxon>Rhodovarius</taxon>
    </lineage>
</organism>
<evidence type="ECO:0000313" key="1">
    <source>
        <dbReference type="EMBL" id="RVT91430.1"/>
    </source>
</evidence>
<dbReference type="InterPro" id="IPR011050">
    <property type="entry name" value="Pectin_lyase_fold/virulence"/>
</dbReference>
<dbReference type="InterPro" id="IPR012334">
    <property type="entry name" value="Pectin_lyas_fold"/>
</dbReference>
<gene>
    <name evidence="1" type="ORF">EOD42_22505</name>
</gene>
<dbReference type="SUPFAM" id="SSF51126">
    <property type="entry name" value="Pectin lyase-like"/>
    <property type="match status" value="1"/>
</dbReference>
<name>A0A437M135_9PROT</name>
<dbReference type="Proteomes" id="UP000282957">
    <property type="component" value="Unassembled WGS sequence"/>
</dbReference>
<evidence type="ECO:0000313" key="2">
    <source>
        <dbReference type="Proteomes" id="UP000282957"/>
    </source>
</evidence>
<proteinExistence type="predicted"/>
<evidence type="ECO:0008006" key="3">
    <source>
        <dbReference type="Google" id="ProtNLM"/>
    </source>
</evidence>
<dbReference type="Gene3D" id="2.160.20.10">
    <property type="entry name" value="Single-stranded right-handed beta-helix, Pectin lyase-like"/>
    <property type="match status" value="1"/>
</dbReference>
<protein>
    <recommendedName>
        <fullName evidence="3">Pectate lyase superfamily protein domain-containing protein</fullName>
    </recommendedName>
</protein>
<dbReference type="AlphaFoldDB" id="A0A437M135"/>
<dbReference type="RefSeq" id="WP_127789848.1">
    <property type="nucleotide sequence ID" value="NZ_SACL01000011.1"/>
</dbReference>
<dbReference type="EMBL" id="SACL01000011">
    <property type="protein sequence ID" value="RVT91430.1"/>
    <property type="molecule type" value="Genomic_DNA"/>
</dbReference>
<reference evidence="1 2" key="1">
    <citation type="submission" date="2019-01" db="EMBL/GenBank/DDBJ databases">
        <authorList>
            <person name="Chen W.-M."/>
        </authorList>
    </citation>
    <scope>NUCLEOTIDE SEQUENCE [LARGE SCALE GENOMIC DNA]</scope>
    <source>
        <strain evidence="1 2">CCP-6</strain>
    </source>
</reference>
<comment type="caution">
    <text evidence="1">The sequence shown here is derived from an EMBL/GenBank/DDBJ whole genome shotgun (WGS) entry which is preliminary data.</text>
</comment>
<accession>A0A437M135</accession>